<keyword evidence="2" id="KW-1185">Reference proteome</keyword>
<gene>
    <name evidence="1" type="ORF">PsYK624_065960</name>
</gene>
<sequence length="425" mass="47138">MTSRPSLASLPQELLDLIVDLLSDSRQALACLRLASRLFYGRSRLHIYRSLTITTPRRSFAAFVEDLAGTHGDIRPHVQHLTLSRYGTRDGEDGKPPEPVTAGLVKALLELLPHLRRLTFSFVTLAPEPDRALWERPLPHFELAALSFLQVETAQLWGCEAYLEILSLFHAIDTLTSTDRFAWPWPAPGELDPELLPAPCFPRALAVRHLHMGDVRASHWLALLSHTRTLAAGAPALAALDVALVPHAARAPSAEASAALGTAGAHLASLRVRLWPDFHAAHAPYAHAAQLPAVGRWCPRLATFAVRVPLWCSLRYILGVVECVATLLFGLPPTVRTFALELDLEGHPWPVVERARECMPRYLWEMLKFAIEGAGVTRVDLVWLHLRLAAGEDVRLRQELSETDTMILAGLESHLYTVQSTFEAY</sequence>
<accession>A0A9P3LCQ1</accession>
<evidence type="ECO:0000313" key="2">
    <source>
        <dbReference type="Proteomes" id="UP000703269"/>
    </source>
</evidence>
<dbReference type="Proteomes" id="UP000703269">
    <property type="component" value="Unassembled WGS sequence"/>
</dbReference>
<reference evidence="1 2" key="1">
    <citation type="submission" date="2021-08" db="EMBL/GenBank/DDBJ databases">
        <title>Draft Genome Sequence of Phanerochaete sordida strain YK-624.</title>
        <authorList>
            <person name="Mori T."/>
            <person name="Dohra H."/>
            <person name="Suzuki T."/>
            <person name="Kawagishi H."/>
            <person name="Hirai H."/>
        </authorList>
    </citation>
    <scope>NUCLEOTIDE SEQUENCE [LARGE SCALE GENOMIC DNA]</scope>
    <source>
        <strain evidence="1 2">YK-624</strain>
    </source>
</reference>
<dbReference type="AlphaFoldDB" id="A0A9P3LCQ1"/>
<protein>
    <submittedName>
        <fullName evidence="1">Uncharacterized protein</fullName>
    </submittedName>
</protein>
<evidence type="ECO:0000313" key="1">
    <source>
        <dbReference type="EMBL" id="GJE90460.1"/>
    </source>
</evidence>
<name>A0A9P3LCQ1_9APHY</name>
<proteinExistence type="predicted"/>
<comment type="caution">
    <text evidence="1">The sequence shown here is derived from an EMBL/GenBank/DDBJ whole genome shotgun (WGS) entry which is preliminary data.</text>
</comment>
<dbReference type="EMBL" id="BPQB01000016">
    <property type="protein sequence ID" value="GJE90460.1"/>
    <property type="molecule type" value="Genomic_DNA"/>
</dbReference>
<organism evidence="1 2">
    <name type="scientific">Phanerochaete sordida</name>
    <dbReference type="NCBI Taxonomy" id="48140"/>
    <lineage>
        <taxon>Eukaryota</taxon>
        <taxon>Fungi</taxon>
        <taxon>Dikarya</taxon>
        <taxon>Basidiomycota</taxon>
        <taxon>Agaricomycotina</taxon>
        <taxon>Agaricomycetes</taxon>
        <taxon>Polyporales</taxon>
        <taxon>Phanerochaetaceae</taxon>
        <taxon>Phanerochaete</taxon>
    </lineage>
</organism>